<organism evidence="1 2">
    <name type="scientific">Cladophialophora immunda</name>
    <dbReference type="NCBI Taxonomy" id="569365"/>
    <lineage>
        <taxon>Eukaryota</taxon>
        <taxon>Fungi</taxon>
        <taxon>Dikarya</taxon>
        <taxon>Ascomycota</taxon>
        <taxon>Pezizomycotina</taxon>
        <taxon>Eurotiomycetes</taxon>
        <taxon>Chaetothyriomycetidae</taxon>
        <taxon>Chaetothyriales</taxon>
        <taxon>Herpotrichiellaceae</taxon>
        <taxon>Cladophialophora</taxon>
    </lineage>
</organism>
<keyword evidence="2" id="KW-1185">Reference proteome</keyword>
<protein>
    <submittedName>
        <fullName evidence="1">Uncharacterized protein</fullName>
    </submittedName>
</protein>
<accession>A0A0D2BS47</accession>
<proteinExistence type="predicted"/>
<dbReference type="RefSeq" id="XP_016242099.1">
    <property type="nucleotide sequence ID" value="XM_016400257.1"/>
</dbReference>
<dbReference type="AlphaFoldDB" id="A0A0D2BS47"/>
<dbReference type="HOGENOM" id="CLU_2158113_0_0_1"/>
<name>A0A0D2BS47_9EURO</name>
<dbReference type="STRING" id="569365.A0A0D2BS47"/>
<gene>
    <name evidence="1" type="ORF">PV07_12707</name>
</gene>
<dbReference type="VEuPathDB" id="FungiDB:PV07_12707"/>
<reference evidence="1 2" key="1">
    <citation type="submission" date="2015-01" db="EMBL/GenBank/DDBJ databases">
        <title>The Genome Sequence of Cladophialophora immunda CBS83496.</title>
        <authorList>
            <consortium name="The Broad Institute Genomics Platform"/>
            <person name="Cuomo C."/>
            <person name="de Hoog S."/>
            <person name="Gorbushina A."/>
            <person name="Stielow B."/>
            <person name="Teixiera M."/>
            <person name="Abouelleil A."/>
            <person name="Chapman S.B."/>
            <person name="Priest M."/>
            <person name="Young S.K."/>
            <person name="Wortman J."/>
            <person name="Nusbaum C."/>
            <person name="Birren B."/>
        </authorList>
    </citation>
    <scope>NUCLEOTIDE SEQUENCE [LARGE SCALE GENOMIC DNA]</scope>
    <source>
        <strain evidence="1 2">CBS 83496</strain>
    </source>
</reference>
<evidence type="ECO:0000313" key="2">
    <source>
        <dbReference type="Proteomes" id="UP000054466"/>
    </source>
</evidence>
<dbReference type="Proteomes" id="UP000054466">
    <property type="component" value="Unassembled WGS sequence"/>
</dbReference>
<dbReference type="OrthoDB" id="4369146at2759"/>
<evidence type="ECO:0000313" key="1">
    <source>
        <dbReference type="EMBL" id="KIW21883.1"/>
    </source>
</evidence>
<dbReference type="EMBL" id="KN847114">
    <property type="protein sequence ID" value="KIW21883.1"/>
    <property type="molecule type" value="Genomic_DNA"/>
</dbReference>
<dbReference type="GeneID" id="27351901"/>
<sequence length="111" mass="12815">MHLMEIQRQQSLHRPHPKKLAIFMRHFHWAIGGRVTLTENIWIERGLVDGALSTVRDIFWKPGANWQAKEPPIAILVCFDHYNGPAVACVNGEILTPIFRSRHEFYRGAAM</sequence>